<accession>A0A4R5B224</accession>
<dbReference type="AlphaFoldDB" id="A0A4R5B224"/>
<evidence type="ECO:0000259" key="2">
    <source>
        <dbReference type="Pfam" id="PF13592"/>
    </source>
</evidence>
<feature type="domain" description="Winged helix-turn helix" evidence="2">
    <location>
        <begin position="43"/>
        <end position="101"/>
    </location>
</feature>
<proteinExistence type="predicted"/>
<dbReference type="PANTHER" id="PTHR46564:SF1">
    <property type="entry name" value="TRANSPOSASE"/>
    <property type="match status" value="1"/>
</dbReference>
<dbReference type="Pfam" id="PF13358">
    <property type="entry name" value="DDE_3"/>
    <property type="match status" value="1"/>
</dbReference>
<reference evidence="3 4" key="1">
    <citation type="submission" date="2019-03" db="EMBL/GenBank/DDBJ databases">
        <title>Draft genome sequences of novel Actinobacteria.</title>
        <authorList>
            <person name="Sahin N."/>
            <person name="Ay H."/>
            <person name="Saygin H."/>
        </authorList>
    </citation>
    <scope>NUCLEOTIDE SEQUENCE [LARGE SCALE GENOMIC DNA]</scope>
    <source>
        <strain evidence="3 4">DSM 45941</strain>
    </source>
</reference>
<dbReference type="Proteomes" id="UP000295578">
    <property type="component" value="Unassembled WGS sequence"/>
</dbReference>
<dbReference type="NCBIfam" id="NF033545">
    <property type="entry name" value="transpos_IS630"/>
    <property type="match status" value="1"/>
</dbReference>
<comment type="caution">
    <text evidence="3">The sequence shown here is derived from an EMBL/GenBank/DDBJ whole genome shotgun (WGS) entry which is preliminary data.</text>
</comment>
<dbReference type="Pfam" id="PF13592">
    <property type="entry name" value="HTH_33"/>
    <property type="match status" value="1"/>
</dbReference>
<gene>
    <name evidence="3" type="ORF">E1293_22505</name>
</gene>
<dbReference type="InterPro" id="IPR038717">
    <property type="entry name" value="Tc1-like_DDE_dom"/>
</dbReference>
<evidence type="ECO:0000313" key="3">
    <source>
        <dbReference type="EMBL" id="TDD79731.1"/>
    </source>
</evidence>
<dbReference type="Gene3D" id="3.30.420.10">
    <property type="entry name" value="Ribonuclease H-like superfamily/Ribonuclease H"/>
    <property type="match status" value="1"/>
</dbReference>
<dbReference type="InterPro" id="IPR036397">
    <property type="entry name" value="RNaseH_sf"/>
</dbReference>
<evidence type="ECO:0000313" key="4">
    <source>
        <dbReference type="Proteomes" id="UP000295578"/>
    </source>
</evidence>
<dbReference type="InterPro" id="IPR047655">
    <property type="entry name" value="Transpos_IS630-like"/>
</dbReference>
<name>A0A4R5B224_9ACTN</name>
<dbReference type="InterPro" id="IPR025959">
    <property type="entry name" value="Winged_HTH_dom"/>
</dbReference>
<dbReference type="GO" id="GO:0003676">
    <property type="term" value="F:nucleic acid binding"/>
    <property type="evidence" value="ECO:0007669"/>
    <property type="project" value="InterPro"/>
</dbReference>
<evidence type="ECO:0000259" key="1">
    <source>
        <dbReference type="Pfam" id="PF13358"/>
    </source>
</evidence>
<organism evidence="3 4">
    <name type="scientific">Actinomadura darangshiensis</name>
    <dbReference type="NCBI Taxonomy" id="705336"/>
    <lineage>
        <taxon>Bacteria</taxon>
        <taxon>Bacillati</taxon>
        <taxon>Actinomycetota</taxon>
        <taxon>Actinomycetes</taxon>
        <taxon>Streptosporangiales</taxon>
        <taxon>Thermomonosporaceae</taxon>
        <taxon>Actinomadura</taxon>
    </lineage>
</organism>
<protein>
    <submittedName>
        <fullName evidence="3">IS630 family transposase</fullName>
    </submittedName>
</protein>
<sequence>MIGPESLRAKKARGSDRKLSEAQLRELYALLVGADPRQLSFGFALWTRAMVGELIFRRFKIRVSVATVGRTLRMLGMSPQKPLYRAYQQNPEKVEKWKAETYPEIRRRAAQEGAEIFFADEAAIRTDFHSGTTWAPAGQTPVVEMTGARTSVMMISAVSPKGKLRFMVHDEGLKSEEFITFCRRLLDDTDGKVFLIVDGGRIHTSKMTRRFVQRTERLELFFLPPYSPELNPDEWVWKNVKRDRVGRQAVQSKITKSGQLRGAA</sequence>
<feature type="domain" description="Tc1-like transposase DDE" evidence="1">
    <location>
        <begin position="116"/>
        <end position="250"/>
    </location>
</feature>
<keyword evidence="4" id="KW-1185">Reference proteome</keyword>
<dbReference type="EMBL" id="SMKY01000105">
    <property type="protein sequence ID" value="TDD79731.1"/>
    <property type="molecule type" value="Genomic_DNA"/>
</dbReference>
<dbReference type="OrthoDB" id="341531at2"/>
<dbReference type="PANTHER" id="PTHR46564">
    <property type="entry name" value="TRANSPOSASE"/>
    <property type="match status" value="1"/>
</dbReference>